<feature type="signal peptide" evidence="1">
    <location>
        <begin position="1"/>
        <end position="23"/>
    </location>
</feature>
<evidence type="ECO:0000256" key="1">
    <source>
        <dbReference type="SAM" id="SignalP"/>
    </source>
</evidence>
<dbReference type="Proteomes" id="UP000831113">
    <property type="component" value="Chromosome"/>
</dbReference>
<accession>A0ABY4CYS7</accession>
<evidence type="ECO:0000313" key="2">
    <source>
        <dbReference type="EMBL" id="UOG75425.1"/>
    </source>
</evidence>
<organism evidence="2 3">
    <name type="scientific">Hymenobacter tibetensis</name>
    <dbReference type="NCBI Taxonomy" id="497967"/>
    <lineage>
        <taxon>Bacteria</taxon>
        <taxon>Pseudomonadati</taxon>
        <taxon>Bacteroidota</taxon>
        <taxon>Cytophagia</taxon>
        <taxon>Cytophagales</taxon>
        <taxon>Hymenobacteraceae</taxon>
        <taxon>Hymenobacter</taxon>
    </lineage>
</organism>
<sequence>MKKHWIRAVFLLVLAAWGCTTPAVPPESVYGAPAAVIYSEGRFSGEWYRHSDGQPCLTVLSIGHDTLSRYNINEIGCHNLASIEAYTGYATGDFLHVFGVPEHHSPELWFHFEAGRQRLLLTYQPVGVGGLPRPAMVRDTFWLDSTRVTGRAR</sequence>
<reference evidence="2 3" key="1">
    <citation type="submission" date="2022-03" db="EMBL/GenBank/DDBJ databases">
        <title>Hymenobactersp. isolated from the air.</title>
        <authorList>
            <person name="Won M."/>
            <person name="Kwon S.-W."/>
        </authorList>
    </citation>
    <scope>NUCLEOTIDE SEQUENCE [LARGE SCALE GENOMIC DNA]</scope>
    <source>
        <strain evidence="2 3">KACC 21982</strain>
    </source>
</reference>
<name>A0ABY4CYS7_9BACT</name>
<feature type="chain" id="PRO_5046288690" description="Lipocalin-like domain-containing protein" evidence="1">
    <location>
        <begin position="24"/>
        <end position="153"/>
    </location>
</feature>
<keyword evidence="3" id="KW-1185">Reference proteome</keyword>
<dbReference type="RefSeq" id="WP_243799528.1">
    <property type="nucleotide sequence ID" value="NZ_CP094669.1"/>
</dbReference>
<gene>
    <name evidence="2" type="ORF">MTX78_02240</name>
</gene>
<proteinExistence type="predicted"/>
<keyword evidence="1" id="KW-0732">Signal</keyword>
<dbReference type="EMBL" id="CP094669">
    <property type="protein sequence ID" value="UOG75425.1"/>
    <property type="molecule type" value="Genomic_DNA"/>
</dbReference>
<evidence type="ECO:0000313" key="3">
    <source>
        <dbReference type="Proteomes" id="UP000831113"/>
    </source>
</evidence>
<evidence type="ECO:0008006" key="4">
    <source>
        <dbReference type="Google" id="ProtNLM"/>
    </source>
</evidence>
<protein>
    <recommendedName>
        <fullName evidence="4">Lipocalin-like domain-containing protein</fullName>
    </recommendedName>
</protein>